<feature type="domain" description="M23ase beta-sheet core" evidence="3">
    <location>
        <begin position="153"/>
        <end position="251"/>
    </location>
</feature>
<feature type="region of interest" description="Disordered" evidence="1">
    <location>
        <begin position="68"/>
        <end position="112"/>
    </location>
</feature>
<organism evidence="4 5">
    <name type="scientific">Acetanaerobacterium elongatum</name>
    <dbReference type="NCBI Taxonomy" id="258515"/>
    <lineage>
        <taxon>Bacteria</taxon>
        <taxon>Bacillati</taxon>
        <taxon>Bacillota</taxon>
        <taxon>Clostridia</taxon>
        <taxon>Eubacteriales</taxon>
        <taxon>Oscillospiraceae</taxon>
        <taxon>Acetanaerobacterium</taxon>
    </lineage>
</organism>
<evidence type="ECO:0000256" key="2">
    <source>
        <dbReference type="SAM" id="Phobius"/>
    </source>
</evidence>
<keyword evidence="2" id="KW-1133">Transmembrane helix</keyword>
<feature type="compositionally biased region" description="Low complexity" evidence="1">
    <location>
        <begin position="91"/>
        <end position="108"/>
    </location>
</feature>
<evidence type="ECO:0000313" key="4">
    <source>
        <dbReference type="EMBL" id="SDN56627.1"/>
    </source>
</evidence>
<dbReference type="SUPFAM" id="SSF51261">
    <property type="entry name" value="Duplicated hybrid motif"/>
    <property type="match status" value="1"/>
</dbReference>
<dbReference type="PANTHER" id="PTHR21666">
    <property type="entry name" value="PEPTIDASE-RELATED"/>
    <property type="match status" value="1"/>
</dbReference>
<dbReference type="PANTHER" id="PTHR21666:SF270">
    <property type="entry name" value="MUREIN HYDROLASE ACTIVATOR ENVC"/>
    <property type="match status" value="1"/>
</dbReference>
<keyword evidence="2" id="KW-0472">Membrane</keyword>
<dbReference type="EMBL" id="FNID01000023">
    <property type="protein sequence ID" value="SDN56627.1"/>
    <property type="molecule type" value="Genomic_DNA"/>
</dbReference>
<accession>A0A1H0CFH5</accession>
<dbReference type="InterPro" id="IPR050570">
    <property type="entry name" value="Cell_wall_metabolism_enzyme"/>
</dbReference>
<keyword evidence="2" id="KW-0812">Transmembrane</keyword>
<dbReference type="CDD" id="cd12797">
    <property type="entry name" value="M23_peptidase"/>
    <property type="match status" value="1"/>
</dbReference>
<dbReference type="AlphaFoldDB" id="A0A1H0CFH5"/>
<dbReference type="Pfam" id="PF01551">
    <property type="entry name" value="Peptidase_M23"/>
    <property type="match status" value="1"/>
</dbReference>
<keyword evidence="5" id="KW-1185">Reference proteome</keyword>
<feature type="transmembrane region" description="Helical" evidence="2">
    <location>
        <begin position="20"/>
        <end position="39"/>
    </location>
</feature>
<dbReference type="InterPro" id="IPR011055">
    <property type="entry name" value="Dup_hybrid_motif"/>
</dbReference>
<dbReference type="Proteomes" id="UP000199182">
    <property type="component" value="Unassembled WGS sequence"/>
</dbReference>
<evidence type="ECO:0000259" key="3">
    <source>
        <dbReference type="Pfam" id="PF01551"/>
    </source>
</evidence>
<evidence type="ECO:0000313" key="5">
    <source>
        <dbReference type="Proteomes" id="UP000199182"/>
    </source>
</evidence>
<sequence>MANLHFGKNNFSKFIKGNGFYIALAICLAGAGFACWAAINGTLNKVSTQQPAAVESESEDNWAFQDTEETARNEQGLPIEQNAQSSSPELSAESQPSQASATTSQSAQDTLETAKTQTPLQDMLFVQPISGDTVNNFSNGELMLDKTMNDWRTHNGIDIQAEIGSPVKAVTDGKVQKVYTDSMWGTVVEIKHANGIVSRYCSLTEAVLVKEGDKVEIGQEIGCVGETAAAEVSLPTHLHFELLKSGKYIDPLKTIEESKQ</sequence>
<name>A0A1H0CFH5_9FIRM</name>
<gene>
    <name evidence="4" type="ORF">SAMN05192585_12314</name>
</gene>
<dbReference type="STRING" id="258515.SAMN05192585_12314"/>
<keyword evidence="4" id="KW-0378">Hydrolase</keyword>
<reference evidence="4 5" key="1">
    <citation type="submission" date="2016-10" db="EMBL/GenBank/DDBJ databases">
        <authorList>
            <person name="de Groot N.N."/>
        </authorList>
    </citation>
    <scope>NUCLEOTIDE SEQUENCE [LARGE SCALE GENOMIC DNA]</scope>
    <source>
        <strain evidence="4 5">CGMCC 1.5012</strain>
    </source>
</reference>
<proteinExistence type="predicted"/>
<dbReference type="Gene3D" id="2.70.70.10">
    <property type="entry name" value="Glucose Permease (Domain IIA)"/>
    <property type="match status" value="1"/>
</dbReference>
<dbReference type="GO" id="GO:0004222">
    <property type="term" value="F:metalloendopeptidase activity"/>
    <property type="evidence" value="ECO:0007669"/>
    <property type="project" value="TreeGrafter"/>
</dbReference>
<protein>
    <submittedName>
        <fullName evidence="4">Murein DD-endopeptidase MepM and murein hydrolase activator NlpD, contain LysM domain</fullName>
    </submittedName>
</protein>
<dbReference type="InterPro" id="IPR016047">
    <property type="entry name" value="M23ase_b-sheet_dom"/>
</dbReference>
<evidence type="ECO:0000256" key="1">
    <source>
        <dbReference type="SAM" id="MobiDB-lite"/>
    </source>
</evidence>